<dbReference type="GO" id="GO:0005975">
    <property type="term" value="P:carbohydrate metabolic process"/>
    <property type="evidence" value="ECO:0007669"/>
    <property type="project" value="InterPro"/>
</dbReference>
<dbReference type="InterPro" id="IPR011330">
    <property type="entry name" value="Glyco_hydro/deAcase_b/a-brl"/>
</dbReference>
<dbReference type="Pfam" id="PF01522">
    <property type="entry name" value="Polysacc_deac_1"/>
    <property type="match status" value="1"/>
</dbReference>
<evidence type="ECO:0000256" key="1">
    <source>
        <dbReference type="SAM" id="MobiDB-lite"/>
    </source>
</evidence>
<evidence type="ECO:0000313" key="3">
    <source>
        <dbReference type="EMBL" id="MBB0245120.1"/>
    </source>
</evidence>
<dbReference type="SUPFAM" id="SSF88713">
    <property type="entry name" value="Glycoside hydrolase/deacetylase"/>
    <property type="match status" value="1"/>
</dbReference>
<feature type="region of interest" description="Disordered" evidence="1">
    <location>
        <begin position="1"/>
        <end position="20"/>
    </location>
</feature>
<accession>A0A7W3TED1</accession>
<sequence>PPAGGAGTADGEGGLAAAHAPEALRGGLSAGAPGPAALRLAGDAMLAHAERLERLEQRRIAAARTWRLSKPPLRPPAPPKERPTLVTEPGHISGDGLPPVITRVPTEDRVVFLTIDDGAEKDPKLLEMMRELDIPYTAFLSDHVARNDYDYFRRMHADGHGIHNHSINHREMPKLSREEQKREICRQQDVLEKEIGERPTMFRPPYGAYDRTTLEVAAECGVELVPLWAEEAFVDRMEWGRGDRKFHPGDIILTHFRGPNEWKGTMPDMIRLVLDTATEQGFALARLEDYI</sequence>
<gene>
    <name evidence="3" type="ORF">FNQ90_13635</name>
</gene>
<feature type="region of interest" description="Disordered" evidence="1">
    <location>
        <begin position="67"/>
        <end position="100"/>
    </location>
</feature>
<feature type="non-terminal residue" evidence="3">
    <location>
        <position position="1"/>
    </location>
</feature>
<evidence type="ECO:0000313" key="4">
    <source>
        <dbReference type="Proteomes" id="UP000538929"/>
    </source>
</evidence>
<dbReference type="CDD" id="cd10917">
    <property type="entry name" value="CE4_NodB_like_6s_7s"/>
    <property type="match status" value="1"/>
</dbReference>
<feature type="compositionally biased region" description="Gly residues" evidence="1">
    <location>
        <begin position="1"/>
        <end position="14"/>
    </location>
</feature>
<dbReference type="Gene3D" id="3.20.20.370">
    <property type="entry name" value="Glycoside hydrolase/deacetylase"/>
    <property type="match status" value="1"/>
</dbReference>
<dbReference type="InterPro" id="IPR050248">
    <property type="entry name" value="Polysacc_deacetylase_ArnD"/>
</dbReference>
<dbReference type="PANTHER" id="PTHR10587:SF134">
    <property type="entry name" value="SECRETED PROTEIN"/>
    <property type="match status" value="1"/>
</dbReference>
<evidence type="ECO:0000259" key="2">
    <source>
        <dbReference type="PROSITE" id="PS51677"/>
    </source>
</evidence>
<proteinExistence type="predicted"/>
<name>A0A7W3TED1_9ACTN</name>
<keyword evidence="4" id="KW-1185">Reference proteome</keyword>
<dbReference type="PROSITE" id="PS51677">
    <property type="entry name" value="NODB"/>
    <property type="match status" value="1"/>
</dbReference>
<dbReference type="GO" id="GO:0016810">
    <property type="term" value="F:hydrolase activity, acting on carbon-nitrogen (but not peptide) bonds"/>
    <property type="evidence" value="ECO:0007669"/>
    <property type="project" value="InterPro"/>
</dbReference>
<dbReference type="Proteomes" id="UP000538929">
    <property type="component" value="Unassembled WGS sequence"/>
</dbReference>
<dbReference type="AlphaFoldDB" id="A0A7W3TED1"/>
<organism evidence="3 4">
    <name type="scientific">Streptomyces alkaliphilus</name>
    <dbReference type="NCBI Taxonomy" id="1472722"/>
    <lineage>
        <taxon>Bacteria</taxon>
        <taxon>Bacillati</taxon>
        <taxon>Actinomycetota</taxon>
        <taxon>Actinomycetes</taxon>
        <taxon>Kitasatosporales</taxon>
        <taxon>Streptomycetaceae</taxon>
        <taxon>Streptomyces</taxon>
    </lineage>
</organism>
<dbReference type="RefSeq" id="WP_182606647.1">
    <property type="nucleotide sequence ID" value="NZ_VKHT01000398.1"/>
</dbReference>
<comment type="caution">
    <text evidence="3">The sequence shown here is derived from an EMBL/GenBank/DDBJ whole genome shotgun (WGS) entry which is preliminary data.</text>
</comment>
<reference evidence="4" key="1">
    <citation type="submission" date="2019-10" db="EMBL/GenBank/DDBJ databases">
        <title>Streptomyces sp. nov., a novel actinobacterium isolated from alkaline environment.</title>
        <authorList>
            <person name="Golinska P."/>
        </authorList>
    </citation>
    <scope>NUCLEOTIDE SEQUENCE [LARGE SCALE GENOMIC DNA]</scope>
    <source>
        <strain evidence="4">DSM 42118</strain>
    </source>
</reference>
<dbReference type="InterPro" id="IPR002509">
    <property type="entry name" value="NODB_dom"/>
</dbReference>
<protein>
    <submittedName>
        <fullName evidence="3">Polysaccharide deacetylase family protein</fullName>
    </submittedName>
</protein>
<dbReference type="EMBL" id="VKHT01000398">
    <property type="protein sequence ID" value="MBB0245120.1"/>
    <property type="molecule type" value="Genomic_DNA"/>
</dbReference>
<dbReference type="PANTHER" id="PTHR10587">
    <property type="entry name" value="GLYCOSYL TRANSFERASE-RELATED"/>
    <property type="match status" value="1"/>
</dbReference>
<feature type="domain" description="NodB homology" evidence="2">
    <location>
        <begin position="109"/>
        <end position="285"/>
    </location>
</feature>